<proteinExistence type="predicted"/>
<protein>
    <submittedName>
        <fullName evidence="1">Uncharacterized protein</fullName>
    </submittedName>
</protein>
<organism evidence="1 2">
    <name type="scientific">Prochlorothrix hollandica PCC 9006 = CALU 1027</name>
    <dbReference type="NCBI Taxonomy" id="317619"/>
    <lineage>
        <taxon>Bacteria</taxon>
        <taxon>Bacillati</taxon>
        <taxon>Cyanobacteriota</taxon>
        <taxon>Cyanophyceae</taxon>
        <taxon>Prochlorotrichales</taxon>
        <taxon>Prochlorotrichaceae</taxon>
        <taxon>Prochlorothrix</taxon>
    </lineage>
</organism>
<dbReference type="RefSeq" id="WP_016922932.1">
    <property type="nucleotide sequence ID" value="NZ_KB235935.1"/>
</dbReference>
<keyword evidence="2" id="KW-1185">Reference proteome</keyword>
<dbReference type="eggNOG" id="ENOG5033D5A">
    <property type="taxonomic scope" value="Bacteria"/>
</dbReference>
<accession>A0A0M2PPW9</accession>
<name>A0A0M2PPW9_PROHO</name>
<dbReference type="EMBL" id="AJTX02000009">
    <property type="protein sequence ID" value="KKI98299.1"/>
    <property type="molecule type" value="Genomic_DNA"/>
</dbReference>
<dbReference type="AlphaFoldDB" id="A0A0M2PPW9"/>
<sequence length="79" mass="8878">MTYTPLPPLPNSQKIRQQAIHTLISQLGIAKASIFLGELLWQPTDSLQLKDQLFATETVTSLYETILAQRNAKDPQQIT</sequence>
<dbReference type="OrthoDB" id="565285at2"/>
<evidence type="ECO:0000313" key="1">
    <source>
        <dbReference type="EMBL" id="KKI98299.1"/>
    </source>
</evidence>
<dbReference type="STRING" id="317619.GCA_000332315_01302"/>
<dbReference type="Proteomes" id="UP000034681">
    <property type="component" value="Unassembled WGS sequence"/>
</dbReference>
<gene>
    <name evidence="1" type="ORF">PROH_19150</name>
</gene>
<comment type="caution">
    <text evidence="1">The sequence shown here is derived from an EMBL/GenBank/DDBJ whole genome shotgun (WGS) entry which is preliminary data.</text>
</comment>
<evidence type="ECO:0000313" key="2">
    <source>
        <dbReference type="Proteomes" id="UP000034681"/>
    </source>
</evidence>
<reference evidence="1" key="1">
    <citation type="submission" date="2012-04" db="EMBL/GenBank/DDBJ databases">
        <authorList>
            <person name="Borisov I.G."/>
            <person name="Ivanikova N.V."/>
            <person name="Pinevich A.V."/>
        </authorList>
    </citation>
    <scope>NUCLEOTIDE SEQUENCE</scope>
    <source>
        <strain evidence="1">CALU 1027</strain>
    </source>
</reference>